<dbReference type="PANTHER" id="PTHR21646:SF46">
    <property type="entry name" value="UBIQUITIN CARBOXYL-TERMINAL HYDROLASE"/>
    <property type="match status" value="1"/>
</dbReference>
<evidence type="ECO:0000256" key="3">
    <source>
        <dbReference type="ARBA" id="ARBA00012759"/>
    </source>
</evidence>
<protein>
    <recommendedName>
        <fullName evidence="3">ubiquitinyl hydrolase 1</fullName>
        <ecNumber evidence="3">3.4.19.12</ecNumber>
    </recommendedName>
</protein>
<dbReference type="InterPro" id="IPR050185">
    <property type="entry name" value="Ub_carboxyl-term_hydrolase"/>
</dbReference>
<comment type="similarity">
    <text evidence="2">Belongs to the peptidase C19 family.</text>
</comment>
<evidence type="ECO:0000259" key="5">
    <source>
        <dbReference type="PROSITE" id="PS50235"/>
    </source>
</evidence>
<dbReference type="PANTHER" id="PTHR21646">
    <property type="entry name" value="UBIQUITIN CARBOXYL-TERMINAL HYDROLASE"/>
    <property type="match status" value="1"/>
</dbReference>
<dbReference type="EMBL" id="LR901274">
    <property type="protein sequence ID" value="CAD7248240.1"/>
    <property type="molecule type" value="Genomic_DNA"/>
</dbReference>
<dbReference type="OrthoDB" id="292964at2759"/>
<dbReference type="InterPro" id="IPR015063">
    <property type="entry name" value="USP8_dimer"/>
</dbReference>
<dbReference type="Gene3D" id="3.90.70.10">
    <property type="entry name" value="Cysteine proteinases"/>
    <property type="match status" value="3"/>
</dbReference>
<evidence type="ECO:0000256" key="1">
    <source>
        <dbReference type="ARBA" id="ARBA00000707"/>
    </source>
</evidence>
<name>A0A7R9A4T6_9CRUS</name>
<evidence type="ECO:0000313" key="6">
    <source>
        <dbReference type="EMBL" id="CAD7248240.1"/>
    </source>
</evidence>
<dbReference type="GO" id="GO:0016579">
    <property type="term" value="P:protein deubiquitination"/>
    <property type="evidence" value="ECO:0007669"/>
    <property type="project" value="InterPro"/>
</dbReference>
<accession>A0A7R9A4T6</accession>
<evidence type="ECO:0000256" key="4">
    <source>
        <dbReference type="SAM" id="MobiDB-lite"/>
    </source>
</evidence>
<reference evidence="6" key="1">
    <citation type="submission" date="2020-11" db="EMBL/GenBank/DDBJ databases">
        <authorList>
            <person name="Tran Van P."/>
        </authorList>
    </citation>
    <scope>NUCLEOTIDE SEQUENCE</scope>
</reference>
<dbReference type="Pfam" id="PF08969">
    <property type="entry name" value="USP8_dimer"/>
    <property type="match status" value="1"/>
</dbReference>
<feature type="region of interest" description="Disordered" evidence="4">
    <location>
        <begin position="603"/>
        <end position="642"/>
    </location>
</feature>
<dbReference type="SUPFAM" id="SSF52821">
    <property type="entry name" value="Rhodanese/Cell cycle control phosphatase"/>
    <property type="match status" value="1"/>
</dbReference>
<organism evidence="6">
    <name type="scientific">Darwinula stevensoni</name>
    <dbReference type="NCBI Taxonomy" id="69355"/>
    <lineage>
        <taxon>Eukaryota</taxon>
        <taxon>Metazoa</taxon>
        <taxon>Ecdysozoa</taxon>
        <taxon>Arthropoda</taxon>
        <taxon>Crustacea</taxon>
        <taxon>Oligostraca</taxon>
        <taxon>Ostracoda</taxon>
        <taxon>Podocopa</taxon>
        <taxon>Podocopida</taxon>
        <taxon>Darwinulocopina</taxon>
        <taxon>Darwinuloidea</taxon>
        <taxon>Darwinulidae</taxon>
        <taxon>Darwinula</taxon>
    </lineage>
</organism>
<dbReference type="GO" id="GO:0004843">
    <property type="term" value="F:cysteine-type deubiquitinase activity"/>
    <property type="evidence" value="ECO:0007669"/>
    <property type="project" value="UniProtKB-EC"/>
</dbReference>
<sequence length="1266" mass="145187">YGLLKEEKEVAVRDKRREEEQLKMDHVKRATTSQLRHDGSSVTDLVEVFYVCCLKSDSVVKSVQKVFKEAEVAKIDKDEEKSFVFYMKGLKIFFEHILKTKEYKKDETYFRSMLEKEVKKASDIASELEKSLERRVTCNSLLRTLPEDDGFAFGRRSTVDLLFLMDWFTEDSPAPQSPLQNLYDAIVKWDPGTRYKCTHPMIVKGGYAEWLRTYPTYTTNGLVFPPPLHSITPVDHNDIVIEYPDLDTFRPPPETSPEEAPASLPPSKSPLQEVPSRTEPDVGLHRLHGGRVGMESQVLRPLAAPENAEVKQIVKKPPTVNRDLKPGKKMEERIEERGELLEKTREVLRLEKEWDQVRLRREKESEEAMRQELQRKEEQLIDRISSMESEKKSLEEKWETQAKENEELRKEMELWRSKATSLEEKREAEKEEEKFREQEELKKKMNAEVQRLRDERKAKDARMKKLQEEAEAEKQAKETHLVNGLGDVSHLNGSRESTPRIGSGESSRKAKLGESSPKTGLGESTPKARSGESSPKTGFGESTPKARSGESTHRTGLGNSSFKTGLGESTPRTGSGEQSLMKRSYSSPNVCELEDSLPIEGRQAFVGGRPDTTPNVDRRLKPTVSQWSHSPSSSRHRNFDPIHGQRLPGLTGLKNLGNTCYMNAIVQCMSNTPLFASYFQQVYPREKLYPHASKSKGELAAEMEALLRVLWSGHHRCVASHDLRHVSGKYYHLFRGDLVVLRVLMEDNVLTNVDMDVPLGQCPTYTGFTFLGALRHFFKLLWKLPPILIIVLKRFYYVGPLRHKIQKPVFFPLSNLDMQDHLIRPKESDSYNLYAVTNHFGTLDGGHYTAYCKSAAKKQSYFGCEQLEDSLPIEGRQAFVRGRPDATPNVDRRLKPTVSQWSHSPSSSRHRNFDPIHGQRLPGLTGLKNLGNTCYMNAIVQCMSNTPLFASYFQQVYPREKLYPHASKSKGELAAEMEALLRVLWSGHHRCVASHDLRHVSGKYYHLFRGVNHQDAHEYLTYLFEWLREDLNRVPKECRKPTVQEFNGIDNETAAKKAWEAEIRAENSMIMEQFAGLQKSTVRCRACQTESKTFELFFYLPVPIPERSSSCSIDDCLQLYLQGEPVTGWMCPKCKEPRDAVKKFDLWKLPPILIIVLKRFYYVGPLRHKIQKPVFFPLSNLDMQDHLIRPKESDSYDLYAVTNHFGTLDGGHYTAYCKSAAKKQWFKFDDQEVRDMSSSDIVTPAAFILFFSREGLHNPSSFPYNS</sequence>
<gene>
    <name evidence="6" type="ORF">DSTB1V02_LOCUS8060</name>
</gene>
<feature type="non-terminal residue" evidence="6">
    <location>
        <position position="1"/>
    </location>
</feature>
<dbReference type="CDD" id="cd02674">
    <property type="entry name" value="Peptidase_C19R"/>
    <property type="match status" value="1"/>
</dbReference>
<dbReference type="InterPro" id="IPR038765">
    <property type="entry name" value="Papain-like_cys_pep_sf"/>
</dbReference>
<dbReference type="InterPro" id="IPR028889">
    <property type="entry name" value="USP"/>
</dbReference>
<dbReference type="Pfam" id="PF00443">
    <property type="entry name" value="UCH"/>
    <property type="match status" value="3"/>
</dbReference>
<feature type="compositionally biased region" description="Basic and acidic residues" evidence="4">
    <location>
        <begin position="388"/>
        <end position="480"/>
    </location>
</feature>
<dbReference type="AlphaFoldDB" id="A0A7R9A4T6"/>
<dbReference type="SUPFAM" id="SSF140856">
    <property type="entry name" value="USP8 N-terminal domain-like"/>
    <property type="match status" value="1"/>
</dbReference>
<dbReference type="Proteomes" id="UP000677054">
    <property type="component" value="Unassembled WGS sequence"/>
</dbReference>
<dbReference type="SUPFAM" id="SSF54001">
    <property type="entry name" value="Cysteine proteinases"/>
    <property type="match status" value="2"/>
</dbReference>
<feature type="region of interest" description="Disordered" evidence="4">
    <location>
        <begin position="246"/>
        <end position="280"/>
    </location>
</feature>
<dbReference type="EC" id="3.4.19.12" evidence="3"/>
<dbReference type="EMBL" id="CAJPEV010001757">
    <property type="protein sequence ID" value="CAG0894207.1"/>
    <property type="molecule type" value="Genomic_DNA"/>
</dbReference>
<proteinExistence type="inferred from homology"/>
<dbReference type="InterPro" id="IPR001394">
    <property type="entry name" value="Peptidase_C19_UCH"/>
</dbReference>
<dbReference type="Gene3D" id="1.20.58.80">
    <property type="entry name" value="Phosphotransferase system, lactose/cellobiose-type IIA subunit"/>
    <property type="match status" value="1"/>
</dbReference>
<evidence type="ECO:0000313" key="7">
    <source>
        <dbReference type="Proteomes" id="UP000677054"/>
    </source>
</evidence>
<dbReference type="InterPro" id="IPR018200">
    <property type="entry name" value="USP_CS"/>
</dbReference>
<comment type="catalytic activity">
    <reaction evidence="1">
        <text>Thiol-dependent hydrolysis of ester, thioester, amide, peptide and isopeptide bonds formed by the C-terminal Gly of ubiquitin (a 76-residue protein attached to proteins as an intracellular targeting signal).</text>
        <dbReference type="EC" id="3.4.19.12"/>
    </reaction>
</comment>
<dbReference type="PROSITE" id="PS00973">
    <property type="entry name" value="USP_2"/>
    <property type="match status" value="2"/>
</dbReference>
<keyword evidence="7" id="KW-1185">Reference proteome</keyword>
<evidence type="ECO:0000256" key="2">
    <source>
        <dbReference type="ARBA" id="ARBA00009085"/>
    </source>
</evidence>
<dbReference type="InterPro" id="IPR036873">
    <property type="entry name" value="Rhodanese-like_dom_sf"/>
</dbReference>
<feature type="domain" description="USP" evidence="5">
    <location>
        <begin position="651"/>
        <end position="886"/>
    </location>
</feature>
<feature type="domain" description="USP" evidence="5">
    <location>
        <begin position="925"/>
        <end position="1254"/>
    </location>
</feature>
<dbReference type="PROSITE" id="PS00972">
    <property type="entry name" value="USP_1"/>
    <property type="match status" value="2"/>
</dbReference>
<dbReference type="PROSITE" id="PS50235">
    <property type="entry name" value="USP_3"/>
    <property type="match status" value="2"/>
</dbReference>
<feature type="region of interest" description="Disordered" evidence="4">
    <location>
        <begin position="386"/>
        <end position="587"/>
    </location>
</feature>